<evidence type="ECO:0000313" key="3">
    <source>
        <dbReference type="EMBL" id="QWG14147.1"/>
    </source>
</evidence>
<dbReference type="RefSeq" id="WP_215622784.1">
    <property type="nucleotide sequence ID" value="NZ_CP076134.1"/>
</dbReference>
<dbReference type="SUPFAM" id="SSF160935">
    <property type="entry name" value="VPA0735-like"/>
    <property type="match status" value="1"/>
</dbReference>
<organism evidence="3 4">
    <name type="scientific">Bradyrhizobium sediminis</name>
    <dbReference type="NCBI Taxonomy" id="2840469"/>
    <lineage>
        <taxon>Bacteria</taxon>
        <taxon>Pseudomonadati</taxon>
        <taxon>Pseudomonadota</taxon>
        <taxon>Alphaproteobacteria</taxon>
        <taxon>Hyphomicrobiales</taxon>
        <taxon>Nitrobacteraceae</taxon>
        <taxon>Bradyrhizobium</taxon>
    </lineage>
</organism>
<evidence type="ECO:0000259" key="2">
    <source>
        <dbReference type="Pfam" id="PF06742"/>
    </source>
</evidence>
<dbReference type="Proteomes" id="UP000680839">
    <property type="component" value="Chromosome"/>
</dbReference>
<dbReference type="AlphaFoldDB" id="A0A975NFF2"/>
<reference evidence="3" key="1">
    <citation type="submission" date="2021-06" db="EMBL/GenBank/DDBJ databases">
        <title>Bradyrhizobium sp. S2-20-1 Genome sequencing.</title>
        <authorList>
            <person name="Jin L."/>
        </authorList>
    </citation>
    <scope>NUCLEOTIDE SEQUENCE</scope>
    <source>
        <strain evidence="3">S2-20-1</strain>
    </source>
</reference>
<name>A0A975NFF2_9BRAD</name>
<accession>A0A975NFF2</accession>
<dbReference type="PANTHER" id="PTHR36509:SF2">
    <property type="entry name" value="BLL3101 PROTEIN"/>
    <property type="match status" value="1"/>
</dbReference>
<dbReference type="EMBL" id="CP076134">
    <property type="protein sequence ID" value="QWG14147.1"/>
    <property type="molecule type" value="Genomic_DNA"/>
</dbReference>
<feature type="compositionally biased region" description="Basic and acidic residues" evidence="1">
    <location>
        <begin position="16"/>
        <end position="30"/>
    </location>
</feature>
<dbReference type="PANTHER" id="PTHR36509">
    <property type="entry name" value="BLL3101 PROTEIN"/>
    <property type="match status" value="1"/>
</dbReference>
<dbReference type="InterPro" id="IPR010621">
    <property type="entry name" value="DUF1214"/>
</dbReference>
<protein>
    <submittedName>
        <fullName evidence="3">DUF1214 domain-containing protein</fullName>
    </submittedName>
</protein>
<evidence type="ECO:0000313" key="4">
    <source>
        <dbReference type="Proteomes" id="UP000680839"/>
    </source>
</evidence>
<dbReference type="Gene3D" id="2.60.120.1600">
    <property type="match status" value="1"/>
</dbReference>
<dbReference type="Pfam" id="PF06742">
    <property type="entry name" value="DUF1214"/>
    <property type="match status" value="1"/>
</dbReference>
<feature type="domain" description="DUF1214" evidence="2">
    <location>
        <begin position="16"/>
        <end position="70"/>
    </location>
</feature>
<evidence type="ECO:0000256" key="1">
    <source>
        <dbReference type="SAM" id="MobiDB-lite"/>
    </source>
</evidence>
<sequence>MLPSRSIELLQEDERDECRARHKPESDSRHARGPADLYIQKDSPGKDKESNWLPSPSGDFVLMMRPYWPSEKKPSLIDGSWKIPAMKKVP</sequence>
<proteinExistence type="predicted"/>
<gene>
    <name evidence="3" type="ORF">KMZ29_05495</name>
</gene>
<feature type="region of interest" description="Disordered" evidence="1">
    <location>
        <begin position="1"/>
        <end position="56"/>
    </location>
</feature>